<keyword evidence="3" id="KW-1185">Reference proteome</keyword>
<proteinExistence type="predicted"/>
<dbReference type="EnsemblMetazoa" id="PPA44152.1">
    <property type="protein sequence ID" value="PPA44152.1"/>
    <property type="gene ID" value="WBGene00282521"/>
</dbReference>
<evidence type="ECO:0000313" key="2">
    <source>
        <dbReference type="EnsemblMetazoa" id="PPA44152.1"/>
    </source>
</evidence>
<dbReference type="AlphaFoldDB" id="A0A2A6CXH6"/>
<reference evidence="3" key="1">
    <citation type="journal article" date="2008" name="Nat. Genet.">
        <title>The Pristionchus pacificus genome provides a unique perspective on nematode lifestyle and parasitism.</title>
        <authorList>
            <person name="Dieterich C."/>
            <person name="Clifton S.W."/>
            <person name="Schuster L.N."/>
            <person name="Chinwalla A."/>
            <person name="Delehaunty K."/>
            <person name="Dinkelacker I."/>
            <person name="Fulton L."/>
            <person name="Fulton R."/>
            <person name="Godfrey J."/>
            <person name="Minx P."/>
            <person name="Mitreva M."/>
            <person name="Roeseler W."/>
            <person name="Tian H."/>
            <person name="Witte H."/>
            <person name="Yang S.P."/>
            <person name="Wilson R.K."/>
            <person name="Sommer R.J."/>
        </authorList>
    </citation>
    <scope>NUCLEOTIDE SEQUENCE [LARGE SCALE GENOMIC DNA]</scope>
    <source>
        <strain evidence="3">PS312</strain>
    </source>
</reference>
<dbReference type="Proteomes" id="UP000005239">
    <property type="component" value="Unassembled WGS sequence"/>
</dbReference>
<organism evidence="2 3">
    <name type="scientific">Pristionchus pacificus</name>
    <name type="common">Parasitic nematode worm</name>
    <dbReference type="NCBI Taxonomy" id="54126"/>
    <lineage>
        <taxon>Eukaryota</taxon>
        <taxon>Metazoa</taxon>
        <taxon>Ecdysozoa</taxon>
        <taxon>Nematoda</taxon>
        <taxon>Chromadorea</taxon>
        <taxon>Rhabditida</taxon>
        <taxon>Rhabditina</taxon>
        <taxon>Diplogasteromorpha</taxon>
        <taxon>Diplogasteroidea</taxon>
        <taxon>Neodiplogasteridae</taxon>
        <taxon>Pristionchus</taxon>
    </lineage>
</organism>
<protein>
    <submittedName>
        <fullName evidence="2">Uncharacterized protein</fullName>
    </submittedName>
</protein>
<evidence type="ECO:0000313" key="3">
    <source>
        <dbReference type="Proteomes" id="UP000005239"/>
    </source>
</evidence>
<accession>A0A8R1Z248</accession>
<reference evidence="2" key="2">
    <citation type="submission" date="2022-06" db="UniProtKB">
        <authorList>
            <consortium name="EnsemblMetazoa"/>
        </authorList>
    </citation>
    <scope>IDENTIFICATION</scope>
    <source>
        <strain evidence="2">PS312</strain>
    </source>
</reference>
<accession>A0A2A6CXH6</accession>
<name>A0A2A6CXH6_PRIPA</name>
<evidence type="ECO:0000256" key="1">
    <source>
        <dbReference type="SAM" id="MobiDB-lite"/>
    </source>
</evidence>
<feature type="compositionally biased region" description="Basic and acidic residues" evidence="1">
    <location>
        <begin position="71"/>
        <end position="80"/>
    </location>
</feature>
<feature type="region of interest" description="Disordered" evidence="1">
    <location>
        <begin position="40"/>
        <end position="81"/>
    </location>
</feature>
<gene>
    <name evidence="2" type="primary">WBGene00282521</name>
</gene>
<feature type="region of interest" description="Disordered" evidence="1">
    <location>
        <begin position="1"/>
        <end position="21"/>
    </location>
</feature>
<sequence length="113" mass="12462">MVHRCESAHASVQRRRATDSAEVDGRRVAGCSVHIRNGGKTHKVHHSIGHGGACGARQAKGCSSEGSEEEQGTKHSERSKINYTNKKWFADMGTDVWNMNQSLHDQRNSHIGQ</sequence>